<dbReference type="Proteomes" id="UP000765509">
    <property type="component" value="Unassembled WGS sequence"/>
</dbReference>
<feature type="region of interest" description="Disordered" evidence="1">
    <location>
        <begin position="56"/>
        <end position="113"/>
    </location>
</feature>
<organism evidence="2 3">
    <name type="scientific">Austropuccinia psidii MF-1</name>
    <dbReference type="NCBI Taxonomy" id="1389203"/>
    <lineage>
        <taxon>Eukaryota</taxon>
        <taxon>Fungi</taxon>
        <taxon>Dikarya</taxon>
        <taxon>Basidiomycota</taxon>
        <taxon>Pucciniomycotina</taxon>
        <taxon>Pucciniomycetes</taxon>
        <taxon>Pucciniales</taxon>
        <taxon>Sphaerophragmiaceae</taxon>
        <taxon>Austropuccinia</taxon>
    </lineage>
</organism>
<comment type="caution">
    <text evidence="2">The sequence shown here is derived from an EMBL/GenBank/DDBJ whole genome shotgun (WGS) entry which is preliminary data.</text>
</comment>
<evidence type="ECO:0000313" key="2">
    <source>
        <dbReference type="EMBL" id="MBW0571448.1"/>
    </source>
</evidence>
<gene>
    <name evidence="2" type="ORF">O181_111163</name>
</gene>
<protein>
    <submittedName>
        <fullName evidence="2">Uncharacterized protein</fullName>
    </submittedName>
</protein>
<accession>A0A9Q3JY14</accession>
<keyword evidence="3" id="KW-1185">Reference proteome</keyword>
<reference evidence="2" key="1">
    <citation type="submission" date="2021-03" db="EMBL/GenBank/DDBJ databases">
        <title>Draft genome sequence of rust myrtle Austropuccinia psidii MF-1, a brazilian biotype.</title>
        <authorList>
            <person name="Quecine M.C."/>
            <person name="Pachon D.M.R."/>
            <person name="Bonatelli M.L."/>
            <person name="Correr F.H."/>
            <person name="Franceschini L.M."/>
            <person name="Leite T.F."/>
            <person name="Margarido G.R.A."/>
            <person name="Almeida C.A."/>
            <person name="Ferrarezi J.A."/>
            <person name="Labate C.A."/>
        </authorList>
    </citation>
    <scope>NUCLEOTIDE SEQUENCE</scope>
    <source>
        <strain evidence="2">MF-1</strain>
    </source>
</reference>
<dbReference type="EMBL" id="AVOT02088192">
    <property type="protein sequence ID" value="MBW0571448.1"/>
    <property type="molecule type" value="Genomic_DNA"/>
</dbReference>
<sequence length="156" mass="16914">MVRQENIETASTLTSIIPAIIVNSDHNSTIIVTQNIQPEPIPSELVNLEISNTPQKAKDLANRARYNPSSSAQKGNRCHYGRSQSGTEGKGSVDDFQTPKMGHSEAHNTILPSKRAATATTSLSGHIQSKPQCIQLCSSVQGVPDPCRPVEELHEF</sequence>
<dbReference type="AlphaFoldDB" id="A0A9Q3JY14"/>
<evidence type="ECO:0000313" key="3">
    <source>
        <dbReference type="Proteomes" id="UP000765509"/>
    </source>
</evidence>
<evidence type="ECO:0000256" key="1">
    <source>
        <dbReference type="SAM" id="MobiDB-lite"/>
    </source>
</evidence>
<proteinExistence type="predicted"/>
<name>A0A9Q3JY14_9BASI</name>